<dbReference type="InterPro" id="IPR000477">
    <property type="entry name" value="RT_dom"/>
</dbReference>
<feature type="domain" description="Reverse transcriptase" evidence="1">
    <location>
        <begin position="288"/>
        <end position="410"/>
    </location>
</feature>
<sequence length="441" mass="50092">MNEASLHSYPVVEFFISDKKQENKTKVCCLVTDVITAAPLTTPSSSTNKQMKRLGLLAAESCSGLTEVGILIGVDYFWQIVKGSNVKLGRELHAVSSIFGWMPVGLQYGEGEFVYQNNAIVNFSSCVQDSLRSLWDLDFMCLSENSAISNEEKEMIECFERGVRLEGDRYSVGLLWKSEKGQLENNFEVALRQFKNLRNRLNGNPEIFQLCKNVIEEQIKEGIVEECSQEITESSYFMSHREIIKPNETTSCRIVYDASSSRSKAVNSLNDIFDVGPNISPLVLDMILKFRKFEIAFCGDTAKAFLMIGISEKDRDYLKFLWFGDNEQGYKTLRFKRLPFGLGCSPAILAMTIKYHIKKYKSVNPECFEMLNSSLYVDDLYYSSDTIEDACRLSTDAVNIFKDTGMDLRKLRSNSEVLNSLWIEKGHKVGLTRESKFLGMI</sequence>
<dbReference type="SUPFAM" id="SSF56672">
    <property type="entry name" value="DNA/RNA polymerases"/>
    <property type="match status" value="1"/>
</dbReference>
<dbReference type="Proteomes" id="UP000499080">
    <property type="component" value="Unassembled WGS sequence"/>
</dbReference>
<evidence type="ECO:0000313" key="2">
    <source>
        <dbReference type="EMBL" id="GBM00482.1"/>
    </source>
</evidence>
<reference evidence="2 3" key="1">
    <citation type="journal article" date="2019" name="Sci. Rep.">
        <title>Orb-weaving spider Araneus ventricosus genome elucidates the spidroin gene catalogue.</title>
        <authorList>
            <person name="Kono N."/>
            <person name="Nakamura H."/>
            <person name="Ohtoshi R."/>
            <person name="Moran D.A.P."/>
            <person name="Shinohara A."/>
            <person name="Yoshida Y."/>
            <person name="Fujiwara M."/>
            <person name="Mori M."/>
            <person name="Tomita M."/>
            <person name="Arakawa K."/>
        </authorList>
    </citation>
    <scope>NUCLEOTIDE SEQUENCE [LARGE SCALE GENOMIC DNA]</scope>
</reference>
<dbReference type="Pfam" id="PF00078">
    <property type="entry name" value="RVT_1"/>
    <property type="match status" value="1"/>
</dbReference>
<dbReference type="AlphaFoldDB" id="A0A4Y2C7T7"/>
<dbReference type="Gene3D" id="3.10.10.10">
    <property type="entry name" value="HIV Type 1 Reverse Transcriptase, subunit A, domain 1"/>
    <property type="match status" value="1"/>
</dbReference>
<evidence type="ECO:0000259" key="1">
    <source>
        <dbReference type="Pfam" id="PF00078"/>
    </source>
</evidence>
<dbReference type="PANTHER" id="PTHR47331">
    <property type="entry name" value="PHD-TYPE DOMAIN-CONTAINING PROTEIN"/>
    <property type="match status" value="1"/>
</dbReference>
<dbReference type="Gene3D" id="3.30.70.270">
    <property type="match status" value="1"/>
</dbReference>
<dbReference type="EMBL" id="BGPR01000157">
    <property type="protein sequence ID" value="GBM00482.1"/>
    <property type="molecule type" value="Genomic_DNA"/>
</dbReference>
<proteinExistence type="predicted"/>
<name>A0A4Y2C7T7_ARAVE</name>
<dbReference type="GO" id="GO:0071897">
    <property type="term" value="P:DNA biosynthetic process"/>
    <property type="evidence" value="ECO:0007669"/>
    <property type="project" value="UniProtKB-ARBA"/>
</dbReference>
<keyword evidence="3" id="KW-1185">Reference proteome</keyword>
<comment type="caution">
    <text evidence="2">The sequence shown here is derived from an EMBL/GenBank/DDBJ whole genome shotgun (WGS) entry which is preliminary data.</text>
</comment>
<gene>
    <name evidence="2" type="ORF">AVEN_111716_1</name>
</gene>
<accession>A0A4Y2C7T7</accession>
<evidence type="ECO:0000313" key="3">
    <source>
        <dbReference type="Proteomes" id="UP000499080"/>
    </source>
</evidence>
<dbReference type="OrthoDB" id="8045564at2759"/>
<organism evidence="2 3">
    <name type="scientific">Araneus ventricosus</name>
    <name type="common">Orbweaver spider</name>
    <name type="synonym">Epeira ventricosa</name>
    <dbReference type="NCBI Taxonomy" id="182803"/>
    <lineage>
        <taxon>Eukaryota</taxon>
        <taxon>Metazoa</taxon>
        <taxon>Ecdysozoa</taxon>
        <taxon>Arthropoda</taxon>
        <taxon>Chelicerata</taxon>
        <taxon>Arachnida</taxon>
        <taxon>Araneae</taxon>
        <taxon>Araneomorphae</taxon>
        <taxon>Entelegynae</taxon>
        <taxon>Araneoidea</taxon>
        <taxon>Araneidae</taxon>
        <taxon>Araneus</taxon>
    </lineage>
</organism>
<dbReference type="InterPro" id="IPR043128">
    <property type="entry name" value="Rev_trsase/Diguanyl_cyclase"/>
</dbReference>
<dbReference type="PANTHER" id="PTHR47331:SF1">
    <property type="entry name" value="GAG-LIKE PROTEIN"/>
    <property type="match status" value="1"/>
</dbReference>
<dbReference type="InterPro" id="IPR043502">
    <property type="entry name" value="DNA/RNA_pol_sf"/>
</dbReference>
<protein>
    <recommendedName>
        <fullName evidence="1">Reverse transcriptase domain-containing protein</fullName>
    </recommendedName>
</protein>